<dbReference type="GO" id="GO:0016887">
    <property type="term" value="F:ATP hydrolysis activity"/>
    <property type="evidence" value="ECO:0007669"/>
    <property type="project" value="InterPro"/>
</dbReference>
<reference evidence="5 6" key="1">
    <citation type="submission" date="2017-10" db="EMBL/GenBank/DDBJ databases">
        <title>The draft genome sequence of Lewinella marina KCTC 32374.</title>
        <authorList>
            <person name="Wang K."/>
        </authorList>
    </citation>
    <scope>NUCLEOTIDE SEQUENCE [LARGE SCALE GENOMIC DNA]</scope>
    <source>
        <strain evidence="5 6">MKG-38</strain>
    </source>
</reference>
<dbReference type="PROSITE" id="PS00211">
    <property type="entry name" value="ABC_TRANSPORTER_1"/>
    <property type="match status" value="1"/>
</dbReference>
<dbReference type="SMART" id="SM00382">
    <property type="entry name" value="AAA"/>
    <property type="match status" value="1"/>
</dbReference>
<gene>
    <name evidence="5" type="ORF">CGL56_05015</name>
</gene>
<dbReference type="InterPro" id="IPR003439">
    <property type="entry name" value="ABC_transporter-like_ATP-bd"/>
</dbReference>
<keyword evidence="2" id="KW-0547">Nucleotide-binding</keyword>
<evidence type="ECO:0000256" key="1">
    <source>
        <dbReference type="ARBA" id="ARBA00022448"/>
    </source>
</evidence>
<keyword evidence="1" id="KW-0813">Transport</keyword>
<sequence length="258" mass="29075">MIRTENIVKSFGDNDVLKGITTEFYAGKPNLIIGSSGAGKTVLLKLLIGLFQPTSGKVYYDDIDLFSLSDERLREIRMKVGMLFQGNALFDSMTVGENIRFPMDMFTKMTLKEKEKRVDECLEMVNMEGVNDRYPSEVSGGMQKRVGIARAMVLEPKYLFCDEPNSGLDPKTSILIDELICDLTTRNNITTVINTHDMNSVMGIGDNIVLLKDGNLVWQGDKTQVLESKSSVLQDFIFASPFLRRLREDALKQRHAQE</sequence>
<feature type="domain" description="ABC transporter" evidence="4">
    <location>
        <begin position="2"/>
        <end position="238"/>
    </location>
</feature>
<dbReference type="GO" id="GO:0005524">
    <property type="term" value="F:ATP binding"/>
    <property type="evidence" value="ECO:0007669"/>
    <property type="project" value="UniProtKB-KW"/>
</dbReference>
<organism evidence="5 6">
    <name type="scientific">Neolewinella marina</name>
    <dbReference type="NCBI Taxonomy" id="438751"/>
    <lineage>
        <taxon>Bacteria</taxon>
        <taxon>Pseudomonadati</taxon>
        <taxon>Bacteroidota</taxon>
        <taxon>Saprospiria</taxon>
        <taxon>Saprospirales</taxon>
        <taxon>Lewinellaceae</taxon>
        <taxon>Neolewinella</taxon>
    </lineage>
</organism>
<dbReference type="PROSITE" id="PS50893">
    <property type="entry name" value="ABC_TRANSPORTER_2"/>
    <property type="match status" value="1"/>
</dbReference>
<dbReference type="InterPro" id="IPR003593">
    <property type="entry name" value="AAA+_ATPase"/>
</dbReference>
<dbReference type="OrthoDB" id="9802264at2"/>
<proteinExistence type="predicted"/>
<keyword evidence="6" id="KW-1185">Reference proteome</keyword>
<dbReference type="EMBL" id="PDLO01000001">
    <property type="protein sequence ID" value="PHL00398.1"/>
    <property type="molecule type" value="Genomic_DNA"/>
</dbReference>
<accession>A0A2G0CKC8</accession>
<evidence type="ECO:0000259" key="4">
    <source>
        <dbReference type="PROSITE" id="PS50893"/>
    </source>
</evidence>
<keyword evidence="3 5" id="KW-0067">ATP-binding</keyword>
<evidence type="ECO:0000256" key="2">
    <source>
        <dbReference type="ARBA" id="ARBA00022741"/>
    </source>
</evidence>
<evidence type="ECO:0000313" key="5">
    <source>
        <dbReference type="EMBL" id="PHL00398.1"/>
    </source>
</evidence>
<dbReference type="InterPro" id="IPR027417">
    <property type="entry name" value="P-loop_NTPase"/>
</dbReference>
<evidence type="ECO:0000256" key="3">
    <source>
        <dbReference type="ARBA" id="ARBA00022840"/>
    </source>
</evidence>
<dbReference type="PANTHER" id="PTHR43023:SF6">
    <property type="entry name" value="INTERMEMBRANE PHOSPHOLIPID TRANSPORT SYSTEM ATP-BINDING PROTEIN MLAF"/>
    <property type="match status" value="1"/>
</dbReference>
<name>A0A2G0CKC8_9BACT</name>
<dbReference type="SUPFAM" id="SSF52540">
    <property type="entry name" value="P-loop containing nucleoside triphosphate hydrolases"/>
    <property type="match status" value="1"/>
</dbReference>
<dbReference type="Pfam" id="PF00005">
    <property type="entry name" value="ABC_tran"/>
    <property type="match status" value="1"/>
</dbReference>
<protein>
    <submittedName>
        <fullName evidence="5">ABC transporter ATP-binding protein</fullName>
    </submittedName>
</protein>
<dbReference type="InterPro" id="IPR017871">
    <property type="entry name" value="ABC_transporter-like_CS"/>
</dbReference>
<evidence type="ECO:0000313" key="6">
    <source>
        <dbReference type="Proteomes" id="UP000226437"/>
    </source>
</evidence>
<comment type="caution">
    <text evidence="5">The sequence shown here is derived from an EMBL/GenBank/DDBJ whole genome shotgun (WGS) entry which is preliminary data.</text>
</comment>
<dbReference type="Proteomes" id="UP000226437">
    <property type="component" value="Unassembled WGS sequence"/>
</dbReference>
<dbReference type="Gene3D" id="3.40.50.300">
    <property type="entry name" value="P-loop containing nucleotide triphosphate hydrolases"/>
    <property type="match status" value="1"/>
</dbReference>
<dbReference type="RefSeq" id="WP_099105377.1">
    <property type="nucleotide sequence ID" value="NZ_JAATJF010000001.1"/>
</dbReference>
<dbReference type="AlphaFoldDB" id="A0A2G0CKC8"/>
<dbReference type="PANTHER" id="PTHR43023">
    <property type="entry name" value="PROTEIN TRIGALACTOSYLDIACYLGLYCEROL 3, CHLOROPLASTIC"/>
    <property type="match status" value="1"/>
</dbReference>